<dbReference type="Pfam" id="PF01764">
    <property type="entry name" value="Lipase_3"/>
    <property type="match status" value="1"/>
</dbReference>
<dbReference type="AlphaFoldDB" id="S9TCM1"/>
<name>S9TCM1_9TRYP</name>
<dbReference type="InterPro" id="IPR029058">
    <property type="entry name" value="AB_hydrolase_fold"/>
</dbReference>
<feature type="signal peptide" evidence="1">
    <location>
        <begin position="1"/>
        <end position="27"/>
    </location>
</feature>
<reference evidence="3 4" key="1">
    <citation type="journal article" date="2013" name="PLoS ONE">
        <title>Predicting the Proteins of Angomonas deanei, Strigomonas culicis and Their Respective Endosymbionts Reveals New Aspects of the Trypanosomatidae Family.</title>
        <authorList>
            <person name="Motta M.C."/>
            <person name="Martins A.C."/>
            <person name="de Souza S.S."/>
            <person name="Catta-Preta C.M."/>
            <person name="Silva R."/>
            <person name="Klein C.C."/>
            <person name="de Almeida L.G."/>
            <person name="de Lima Cunha O."/>
            <person name="Ciapina L.P."/>
            <person name="Brocchi M."/>
            <person name="Colabardini A.C."/>
            <person name="de Araujo Lima B."/>
            <person name="Machado C.R."/>
            <person name="de Almeida Soares C.M."/>
            <person name="Probst C.M."/>
            <person name="de Menezes C.B."/>
            <person name="Thompson C.E."/>
            <person name="Bartholomeu D.C."/>
            <person name="Gradia D.F."/>
            <person name="Pavoni D.P."/>
            <person name="Grisard E.C."/>
            <person name="Fantinatti-Garboggini F."/>
            <person name="Marchini F.K."/>
            <person name="Rodrigues-Luiz G.F."/>
            <person name="Wagner G."/>
            <person name="Goldman G.H."/>
            <person name="Fietto J.L."/>
            <person name="Elias M.C."/>
            <person name="Goldman M.H."/>
            <person name="Sagot M.F."/>
            <person name="Pereira M."/>
            <person name="Stoco P.H."/>
            <person name="de Mendonca-Neto R.P."/>
            <person name="Teixeira S.M."/>
            <person name="Maciel T.E."/>
            <person name="de Oliveira Mendes T.A."/>
            <person name="Urmenyi T.P."/>
            <person name="de Souza W."/>
            <person name="Schenkman S."/>
            <person name="de Vasconcelos A.T."/>
        </authorList>
    </citation>
    <scope>NUCLEOTIDE SEQUENCE [LARGE SCALE GENOMIC DNA]</scope>
</reference>
<dbReference type="InterPro" id="IPR002921">
    <property type="entry name" value="Fungal_lipase-type"/>
</dbReference>
<dbReference type="SUPFAM" id="SSF53474">
    <property type="entry name" value="alpha/beta-Hydrolases"/>
    <property type="match status" value="1"/>
</dbReference>
<dbReference type="PANTHER" id="PTHR45856">
    <property type="entry name" value="ALPHA/BETA-HYDROLASES SUPERFAMILY PROTEIN"/>
    <property type="match status" value="1"/>
</dbReference>
<keyword evidence="4" id="KW-1185">Reference proteome</keyword>
<evidence type="ECO:0000313" key="3">
    <source>
        <dbReference type="EMBL" id="EPY15777.1"/>
    </source>
</evidence>
<proteinExistence type="predicted"/>
<gene>
    <name evidence="3" type="ORF">STCU_11772</name>
</gene>
<dbReference type="InterPro" id="IPR051218">
    <property type="entry name" value="Sec_MonoDiacylglyc_Lipase"/>
</dbReference>
<evidence type="ECO:0000313" key="4">
    <source>
        <dbReference type="Proteomes" id="UP000015354"/>
    </source>
</evidence>
<dbReference type="PANTHER" id="PTHR45856:SF25">
    <property type="entry name" value="FUNGAL LIPASE-LIKE DOMAIN-CONTAINING PROTEIN"/>
    <property type="match status" value="1"/>
</dbReference>
<dbReference type="EMBL" id="ATMH01011757">
    <property type="protein sequence ID" value="EPY15777.1"/>
    <property type="molecule type" value="Genomic_DNA"/>
</dbReference>
<evidence type="ECO:0000256" key="1">
    <source>
        <dbReference type="SAM" id="SignalP"/>
    </source>
</evidence>
<dbReference type="Gene3D" id="3.40.50.1820">
    <property type="entry name" value="alpha/beta hydrolase"/>
    <property type="match status" value="1"/>
</dbReference>
<keyword evidence="1" id="KW-0732">Signal</keyword>
<protein>
    <submittedName>
        <fullName evidence="3">Triacylglycerol lipase</fullName>
    </submittedName>
</protein>
<feature type="domain" description="Fungal lipase-type" evidence="2">
    <location>
        <begin position="103"/>
        <end position="248"/>
    </location>
</feature>
<accession>S9TCM1</accession>
<dbReference type="OrthoDB" id="345705at2759"/>
<dbReference type="GO" id="GO:0006629">
    <property type="term" value="P:lipid metabolic process"/>
    <property type="evidence" value="ECO:0007669"/>
    <property type="project" value="InterPro"/>
</dbReference>
<sequence>MEVLTFVLTAAYSLGLLFLLLHVQHHGAPVPSPANDTFNVTEANFSLHLCKAAYCRLEDLAAWSCGPSCDLYPDVEVFNVYANDSLVSVGYSAVSHREERILFAFRGTSCVTNWLSDLTFWHMPYPRDGPCGANCTVHRGFYLTYESIMPLLLLDALVLRALYPTYRVLVTGHSLGGALATLCAADLLQLYAVLGRGAARRPDVQLYTFGAPRVGNDAFVRWLAGALPAGGSYRVTHRSDAVPHLPPQSWGYVHLPREVWFTDGLEPPEDARGYRVCADDAAAEDPTCSDSTWATSVADHLSYLDVCTMCRCDDPPPPPDEVRDPAVLAALREDLAYARTRGKH</sequence>
<dbReference type="Proteomes" id="UP000015354">
    <property type="component" value="Unassembled WGS sequence"/>
</dbReference>
<organism evidence="3 4">
    <name type="scientific">Strigomonas culicis</name>
    <dbReference type="NCBI Taxonomy" id="28005"/>
    <lineage>
        <taxon>Eukaryota</taxon>
        <taxon>Discoba</taxon>
        <taxon>Euglenozoa</taxon>
        <taxon>Kinetoplastea</taxon>
        <taxon>Metakinetoplastina</taxon>
        <taxon>Trypanosomatida</taxon>
        <taxon>Trypanosomatidae</taxon>
        <taxon>Strigomonadinae</taxon>
        <taxon>Strigomonas</taxon>
    </lineage>
</organism>
<feature type="chain" id="PRO_5004557700" evidence="1">
    <location>
        <begin position="28"/>
        <end position="344"/>
    </location>
</feature>
<dbReference type="CDD" id="cd00519">
    <property type="entry name" value="Lipase_3"/>
    <property type="match status" value="1"/>
</dbReference>
<evidence type="ECO:0000259" key="2">
    <source>
        <dbReference type="Pfam" id="PF01764"/>
    </source>
</evidence>
<comment type="caution">
    <text evidence="3">The sequence shown here is derived from an EMBL/GenBank/DDBJ whole genome shotgun (WGS) entry which is preliminary data.</text>
</comment>